<name>A0ABP5AVL7_9MICO</name>
<organism evidence="2 3">
    <name type="scientific">Microbacterium aoyamense</name>
    <dbReference type="NCBI Taxonomy" id="344166"/>
    <lineage>
        <taxon>Bacteria</taxon>
        <taxon>Bacillati</taxon>
        <taxon>Actinomycetota</taxon>
        <taxon>Actinomycetes</taxon>
        <taxon>Micrococcales</taxon>
        <taxon>Microbacteriaceae</taxon>
        <taxon>Microbacterium</taxon>
    </lineage>
</organism>
<comment type="caution">
    <text evidence="2">The sequence shown here is derived from an EMBL/GenBank/DDBJ whole genome shotgun (WGS) entry which is preliminary data.</text>
</comment>
<protein>
    <submittedName>
        <fullName evidence="2">Uncharacterized protein</fullName>
    </submittedName>
</protein>
<feature type="region of interest" description="Disordered" evidence="1">
    <location>
        <begin position="103"/>
        <end position="124"/>
    </location>
</feature>
<keyword evidence="3" id="KW-1185">Reference proteome</keyword>
<sequence length="124" mass="13003">MPRSSVVLGPTPTTGDAVASAAAIVLAGVEFELRALDEGAVLQVVIDDVAVLSVLRPRLLPVLDEIDRLLPGVRPPAGTRWWTDAYTPWGPGGEVGAAVLDEAARASHSSTHHQGLAPSRRSPR</sequence>
<gene>
    <name evidence="2" type="ORF">GCM10009775_14760</name>
</gene>
<dbReference type="Proteomes" id="UP001501343">
    <property type="component" value="Unassembled WGS sequence"/>
</dbReference>
<accession>A0ABP5AVL7</accession>
<evidence type="ECO:0000313" key="3">
    <source>
        <dbReference type="Proteomes" id="UP001501343"/>
    </source>
</evidence>
<evidence type="ECO:0000313" key="2">
    <source>
        <dbReference type="EMBL" id="GAA1923422.1"/>
    </source>
</evidence>
<evidence type="ECO:0000256" key="1">
    <source>
        <dbReference type="SAM" id="MobiDB-lite"/>
    </source>
</evidence>
<reference evidence="3" key="1">
    <citation type="journal article" date="2019" name="Int. J. Syst. Evol. Microbiol.">
        <title>The Global Catalogue of Microorganisms (GCM) 10K type strain sequencing project: providing services to taxonomists for standard genome sequencing and annotation.</title>
        <authorList>
            <consortium name="The Broad Institute Genomics Platform"/>
            <consortium name="The Broad Institute Genome Sequencing Center for Infectious Disease"/>
            <person name="Wu L."/>
            <person name="Ma J."/>
        </authorList>
    </citation>
    <scope>NUCLEOTIDE SEQUENCE [LARGE SCALE GENOMIC DNA]</scope>
    <source>
        <strain evidence="3">JCM 14900</strain>
    </source>
</reference>
<dbReference type="EMBL" id="BAAAOF010000002">
    <property type="protein sequence ID" value="GAA1923422.1"/>
    <property type="molecule type" value="Genomic_DNA"/>
</dbReference>
<dbReference type="RefSeq" id="WP_248146804.1">
    <property type="nucleotide sequence ID" value="NZ_BAAAOF010000002.1"/>
</dbReference>
<proteinExistence type="predicted"/>